<dbReference type="PROSITE" id="PS51257">
    <property type="entry name" value="PROKAR_LIPOPROTEIN"/>
    <property type="match status" value="1"/>
</dbReference>
<evidence type="ECO:0000313" key="15">
    <source>
        <dbReference type="EMBL" id="GGC63597.1"/>
    </source>
</evidence>
<reference evidence="15" key="2">
    <citation type="submission" date="2020-09" db="EMBL/GenBank/DDBJ databases">
        <authorList>
            <person name="Sun Q."/>
            <person name="Zhou Y."/>
        </authorList>
    </citation>
    <scope>NUCLEOTIDE SEQUENCE</scope>
    <source>
        <strain evidence="15">CGMCC 1.10998</strain>
    </source>
</reference>
<proteinExistence type="inferred from homology"/>
<evidence type="ECO:0000256" key="8">
    <source>
        <dbReference type="ARBA" id="ARBA00022989"/>
    </source>
</evidence>
<evidence type="ECO:0000256" key="7">
    <source>
        <dbReference type="ARBA" id="ARBA00022692"/>
    </source>
</evidence>
<evidence type="ECO:0000256" key="4">
    <source>
        <dbReference type="ARBA" id="ARBA00022475"/>
    </source>
</evidence>
<evidence type="ECO:0000256" key="10">
    <source>
        <dbReference type="ARBA" id="ARBA00037576"/>
    </source>
</evidence>
<evidence type="ECO:0000256" key="3">
    <source>
        <dbReference type="ARBA" id="ARBA00022458"/>
    </source>
</evidence>
<dbReference type="Proteomes" id="UP000637423">
    <property type="component" value="Unassembled WGS sequence"/>
</dbReference>
<evidence type="ECO:0000256" key="12">
    <source>
        <dbReference type="ARBA" id="ARBA00041756"/>
    </source>
</evidence>
<dbReference type="PANTHER" id="PTHR11712">
    <property type="entry name" value="POLYKETIDE SYNTHASE-RELATED"/>
    <property type="match status" value="1"/>
</dbReference>
<comment type="caution">
    <text evidence="15">The sequence shown here is derived from an EMBL/GenBank/DDBJ whole genome shotgun (WGS) entry which is preliminary data.</text>
</comment>
<dbReference type="GO" id="GO:0005886">
    <property type="term" value="C:plasma membrane"/>
    <property type="evidence" value="ECO:0007669"/>
    <property type="project" value="UniProtKB-SubCell"/>
</dbReference>
<organism evidence="15 16">
    <name type="scientific">Undibacterium terreum</name>
    <dbReference type="NCBI Taxonomy" id="1224302"/>
    <lineage>
        <taxon>Bacteria</taxon>
        <taxon>Pseudomonadati</taxon>
        <taxon>Pseudomonadota</taxon>
        <taxon>Betaproteobacteria</taxon>
        <taxon>Burkholderiales</taxon>
        <taxon>Oxalobacteraceae</taxon>
        <taxon>Undibacterium</taxon>
    </lineage>
</organism>
<dbReference type="PANTHER" id="PTHR11712:SF352">
    <property type="entry name" value="3-OXOACYL-[ACYL-CARRIER-PROTEIN] SYNTHASE"/>
    <property type="match status" value="1"/>
</dbReference>
<dbReference type="SUPFAM" id="SSF53901">
    <property type="entry name" value="Thiolase-like"/>
    <property type="match status" value="2"/>
</dbReference>
<keyword evidence="7" id="KW-0812">Transmembrane</keyword>
<protein>
    <recommendedName>
        <fullName evidence="11">Nodulation protein E</fullName>
    </recommendedName>
    <alternativeName>
        <fullName evidence="12">Host-specificity of nodulation protein B</fullName>
    </alternativeName>
</protein>
<evidence type="ECO:0000313" key="16">
    <source>
        <dbReference type="Proteomes" id="UP000637423"/>
    </source>
</evidence>
<comment type="function">
    <text evidence="10">Proposed to synthesize NOD factor fatty acyl chain. Involved in the synthesis of a highly unsaturated fatty acid moiety, which forms part of a lipo-oligosaccharide that is responsible for host specificity.</text>
</comment>
<dbReference type="InterPro" id="IPR000794">
    <property type="entry name" value="Beta-ketoacyl_synthase"/>
</dbReference>
<reference evidence="15" key="1">
    <citation type="journal article" date="2014" name="Int. J. Syst. Evol. Microbiol.">
        <title>Complete genome sequence of Corynebacterium casei LMG S-19264T (=DSM 44701T), isolated from a smear-ripened cheese.</title>
        <authorList>
            <consortium name="US DOE Joint Genome Institute (JGI-PGF)"/>
            <person name="Walter F."/>
            <person name="Albersmeier A."/>
            <person name="Kalinowski J."/>
            <person name="Ruckert C."/>
        </authorList>
    </citation>
    <scope>NUCLEOTIDE SEQUENCE</scope>
    <source>
        <strain evidence="15">CGMCC 1.10998</strain>
    </source>
</reference>
<dbReference type="AlphaFoldDB" id="A0A916U914"/>
<dbReference type="InterPro" id="IPR020841">
    <property type="entry name" value="PKS_Beta-ketoAc_synthase_dom"/>
</dbReference>
<name>A0A916U914_9BURK</name>
<dbReference type="GO" id="GO:0004315">
    <property type="term" value="F:3-oxoacyl-[acyl-carrier-protein] synthase activity"/>
    <property type="evidence" value="ECO:0007669"/>
    <property type="project" value="TreeGrafter"/>
</dbReference>
<keyword evidence="6 13" id="KW-0808">Transferase</keyword>
<evidence type="ECO:0000256" key="5">
    <source>
        <dbReference type="ARBA" id="ARBA00022519"/>
    </source>
</evidence>
<comment type="similarity">
    <text evidence="2 13">Belongs to the thiolase-like superfamily. Beta-ketoacyl-ACP synthases family.</text>
</comment>
<evidence type="ECO:0000256" key="13">
    <source>
        <dbReference type="RuleBase" id="RU003694"/>
    </source>
</evidence>
<keyword evidence="9" id="KW-0472">Membrane</keyword>
<evidence type="ECO:0000256" key="2">
    <source>
        <dbReference type="ARBA" id="ARBA00008467"/>
    </source>
</evidence>
<keyword evidence="3" id="KW-0536">Nodulation</keyword>
<feature type="domain" description="Ketosynthase family 3 (KS3)" evidence="14">
    <location>
        <begin position="3"/>
        <end position="412"/>
    </location>
</feature>
<dbReference type="InterPro" id="IPR014031">
    <property type="entry name" value="Ketoacyl_synth_C"/>
</dbReference>
<dbReference type="NCBIfam" id="NF005589">
    <property type="entry name" value="PRK07314.1"/>
    <property type="match status" value="1"/>
</dbReference>
<keyword evidence="4" id="KW-1003">Cell membrane</keyword>
<comment type="subcellular location">
    <subcellularLocation>
        <location evidence="1">Cell inner membrane</location>
    </subcellularLocation>
</comment>
<dbReference type="CDD" id="cd00834">
    <property type="entry name" value="KAS_I_II"/>
    <property type="match status" value="1"/>
</dbReference>
<dbReference type="GO" id="GO:0006633">
    <property type="term" value="P:fatty acid biosynthetic process"/>
    <property type="evidence" value="ECO:0007669"/>
    <property type="project" value="TreeGrafter"/>
</dbReference>
<evidence type="ECO:0000259" key="14">
    <source>
        <dbReference type="PROSITE" id="PS52004"/>
    </source>
</evidence>
<dbReference type="RefSeq" id="WP_188564683.1">
    <property type="nucleotide sequence ID" value="NZ_BMED01000001.1"/>
</dbReference>
<dbReference type="Pfam" id="PF00109">
    <property type="entry name" value="ketoacyl-synt"/>
    <property type="match status" value="1"/>
</dbReference>
<keyword evidence="16" id="KW-1185">Reference proteome</keyword>
<dbReference type="Pfam" id="PF02801">
    <property type="entry name" value="Ketoacyl-synt_C"/>
    <property type="match status" value="1"/>
</dbReference>
<keyword evidence="8" id="KW-1133">Transmembrane helix</keyword>
<gene>
    <name evidence="15" type="ORF">GCM10011396_08200</name>
</gene>
<dbReference type="EMBL" id="BMED01000001">
    <property type="protein sequence ID" value="GGC63597.1"/>
    <property type="molecule type" value="Genomic_DNA"/>
</dbReference>
<accession>A0A916U914</accession>
<evidence type="ECO:0000256" key="6">
    <source>
        <dbReference type="ARBA" id="ARBA00022679"/>
    </source>
</evidence>
<evidence type="ECO:0000256" key="9">
    <source>
        <dbReference type="ARBA" id="ARBA00023136"/>
    </source>
</evidence>
<evidence type="ECO:0000256" key="11">
    <source>
        <dbReference type="ARBA" id="ARBA00039445"/>
    </source>
</evidence>
<dbReference type="InterPro" id="IPR014030">
    <property type="entry name" value="Ketoacyl_synth_N"/>
</dbReference>
<evidence type="ECO:0000256" key="1">
    <source>
        <dbReference type="ARBA" id="ARBA00004533"/>
    </source>
</evidence>
<dbReference type="PROSITE" id="PS52004">
    <property type="entry name" value="KS3_2"/>
    <property type="match status" value="1"/>
</dbReference>
<dbReference type="Gene3D" id="3.40.47.10">
    <property type="match status" value="1"/>
</dbReference>
<keyword evidence="5" id="KW-0997">Cell inner membrane</keyword>
<dbReference type="SMART" id="SM00825">
    <property type="entry name" value="PKS_KS"/>
    <property type="match status" value="1"/>
</dbReference>
<dbReference type="InterPro" id="IPR016039">
    <property type="entry name" value="Thiolase-like"/>
</dbReference>
<sequence>MTLERVVITGLGAVSALGCGADTNFEQALEGHSGIDFLTLPSERQRPATVAAQIRFPLPDLIKRAELPLFDRFAQLGWTAAHEALQQSGLSTGTDTGLLENSGVFWGTGMGGAGTLEAGYVDLFVEGKDRVRPMSIVASMNNAAAAQIAMRCGFGGTVNNYSSACVSSAQAIGEAYRHIRHGYAERVLAGGSEALLTYGVVSAWDALRVLAPADAEHPERSCRPFSGNRSGLVLGEGGAAVMLESLSSAKSRGATILAELVGYGTSNDAVHITKPDPAGQGRAMRMALADAKLSATGIDYINAHGAGTPAGDLAETESIKQVFGDSAHKLMVSSTKSMHGHTLGAAGALEFVMTVQTLRNKAVPPTAFLDHADPACDLDYVPLHARRNQEIRAAMSNSFAFGGSNVALIVQGFTED</sequence>